<feature type="compositionally biased region" description="Acidic residues" evidence="1">
    <location>
        <begin position="397"/>
        <end position="406"/>
    </location>
</feature>
<dbReference type="PANTHER" id="PTHR43358">
    <property type="entry name" value="ALPHA/BETA-HYDROLASE"/>
    <property type="match status" value="1"/>
</dbReference>
<feature type="compositionally biased region" description="Basic and acidic residues" evidence="1">
    <location>
        <begin position="362"/>
        <end position="381"/>
    </location>
</feature>
<dbReference type="Proteomes" id="UP000785679">
    <property type="component" value="Unassembled WGS sequence"/>
</dbReference>
<comment type="caution">
    <text evidence="3">The sequence shown here is derived from an EMBL/GenBank/DDBJ whole genome shotgun (WGS) entry which is preliminary data.</text>
</comment>
<evidence type="ECO:0000313" key="4">
    <source>
        <dbReference type="Proteomes" id="UP000785679"/>
    </source>
</evidence>
<dbReference type="AlphaFoldDB" id="A0A8J8T9W9"/>
<dbReference type="Pfam" id="PF12146">
    <property type="entry name" value="Hydrolase_4"/>
    <property type="match status" value="1"/>
</dbReference>
<dbReference type="InterPro" id="IPR022742">
    <property type="entry name" value="Hydrolase_4"/>
</dbReference>
<dbReference type="PANTHER" id="PTHR43358:SF4">
    <property type="entry name" value="ALPHA_BETA HYDROLASE FOLD-1 DOMAIN-CONTAINING PROTEIN"/>
    <property type="match status" value="1"/>
</dbReference>
<dbReference type="SUPFAM" id="SSF53474">
    <property type="entry name" value="alpha/beta-Hydrolases"/>
    <property type="match status" value="1"/>
</dbReference>
<dbReference type="InterPro" id="IPR052920">
    <property type="entry name" value="DNA-binding_regulatory"/>
</dbReference>
<gene>
    <name evidence="3" type="ORF">FGO68_gene15493</name>
</gene>
<protein>
    <recommendedName>
        <fullName evidence="2">Serine aminopeptidase S33 domain-containing protein</fullName>
    </recommendedName>
</protein>
<accession>A0A8J8T9W9</accession>
<feature type="domain" description="Serine aminopeptidase S33" evidence="2">
    <location>
        <begin position="71"/>
        <end position="207"/>
    </location>
</feature>
<evidence type="ECO:0000313" key="3">
    <source>
        <dbReference type="EMBL" id="TNV87065.1"/>
    </source>
</evidence>
<organism evidence="3 4">
    <name type="scientific">Halteria grandinella</name>
    <dbReference type="NCBI Taxonomy" id="5974"/>
    <lineage>
        <taxon>Eukaryota</taxon>
        <taxon>Sar</taxon>
        <taxon>Alveolata</taxon>
        <taxon>Ciliophora</taxon>
        <taxon>Intramacronucleata</taxon>
        <taxon>Spirotrichea</taxon>
        <taxon>Stichotrichia</taxon>
        <taxon>Sporadotrichida</taxon>
        <taxon>Halteriidae</taxon>
        <taxon>Halteria</taxon>
    </lineage>
</organism>
<dbReference type="Gene3D" id="3.40.50.1820">
    <property type="entry name" value="alpha/beta hydrolase"/>
    <property type="match status" value="1"/>
</dbReference>
<proteinExistence type="predicted"/>
<evidence type="ECO:0000256" key="1">
    <source>
        <dbReference type="SAM" id="MobiDB-lite"/>
    </source>
</evidence>
<dbReference type="OrthoDB" id="10249433at2759"/>
<keyword evidence="4" id="KW-1185">Reference proteome</keyword>
<feature type="region of interest" description="Disordered" evidence="1">
    <location>
        <begin position="362"/>
        <end position="406"/>
    </location>
</feature>
<dbReference type="InterPro" id="IPR029058">
    <property type="entry name" value="AB_hydrolase_fold"/>
</dbReference>
<reference evidence="3" key="1">
    <citation type="submission" date="2019-06" db="EMBL/GenBank/DDBJ databases">
        <authorList>
            <person name="Zheng W."/>
        </authorList>
    </citation>
    <scope>NUCLEOTIDE SEQUENCE</scope>
    <source>
        <strain evidence="3">QDHG01</strain>
    </source>
</reference>
<dbReference type="EMBL" id="RRYP01000646">
    <property type="protein sequence ID" value="TNV87065.1"/>
    <property type="molecule type" value="Genomic_DNA"/>
</dbReference>
<name>A0A8J8T9W9_HALGN</name>
<sequence length="511" mass="58321">MKINGNYSDLWKAVIRPQRQQYTDLGSNLLQIGDRKFLREDFQLQNPTGFKLECSHYQPIESERLSEQMPCVIYLHGNCSSRTEAISSAQILLPMDMTVFSFDFSGCGKSEGDWVTLGHKEQDDLSTVIAYLRSTGRVSMIGLWGRSMGAVTSIFYAARDPSSIAGMVLDSPFSSLNELTLELAKTYSKIPLVIAKVVKKFIRKSILTRTGMDIDKLNPIDHVSSCFIPSLFIVANGDDFVRPHHGKKLFEAYAGDKNILKVEGDHNSERPNFMYDSVSIFFHNSFLVTHQIQQQNCFAGTLKDSPLLLLLSMPQKVEPLNKDINVMANIEQEKGRRISNEDFLFCLDKTLVKNHLKAVKEEEKSSSIESDRSFEKQHDSPPCKPESCLTEVRERDEELEEGELEEGELKRSLSAQIIIEQIVQHFDQFSEKENMTEMLDEEFNELEQFTKLSRQELKKIKDTAGLLSGKRMELLSSRQVASMHFPESRSAAYLQHRESLTQRDQNVQQHI</sequence>
<evidence type="ECO:0000259" key="2">
    <source>
        <dbReference type="Pfam" id="PF12146"/>
    </source>
</evidence>